<dbReference type="InterPro" id="IPR026057">
    <property type="entry name" value="TBL_C"/>
</dbReference>
<organism evidence="4 5">
    <name type="scientific">Cuscuta epithymum</name>
    <dbReference type="NCBI Taxonomy" id="186058"/>
    <lineage>
        <taxon>Eukaryota</taxon>
        <taxon>Viridiplantae</taxon>
        <taxon>Streptophyta</taxon>
        <taxon>Embryophyta</taxon>
        <taxon>Tracheophyta</taxon>
        <taxon>Spermatophyta</taxon>
        <taxon>Magnoliopsida</taxon>
        <taxon>eudicotyledons</taxon>
        <taxon>Gunneridae</taxon>
        <taxon>Pentapetalae</taxon>
        <taxon>asterids</taxon>
        <taxon>lamiids</taxon>
        <taxon>Solanales</taxon>
        <taxon>Convolvulaceae</taxon>
        <taxon>Cuscuteae</taxon>
        <taxon>Cuscuta</taxon>
        <taxon>Cuscuta subgen. Cuscuta</taxon>
    </lineage>
</organism>
<proteinExistence type="inferred from homology"/>
<dbReference type="GO" id="GO:0016740">
    <property type="term" value="F:transferase activity"/>
    <property type="evidence" value="ECO:0007669"/>
    <property type="project" value="InterPro"/>
</dbReference>
<name>A0AAV0CWS4_9ASTE</name>
<protein>
    <recommendedName>
        <fullName evidence="3">Trichome birefringence-like C-terminal domain-containing protein</fullName>
    </recommendedName>
</protein>
<keyword evidence="5" id="KW-1185">Reference proteome</keyword>
<keyword evidence="2" id="KW-1133">Transmembrane helix</keyword>
<dbReference type="EMBL" id="CAMAPF010000058">
    <property type="protein sequence ID" value="CAH9087309.1"/>
    <property type="molecule type" value="Genomic_DNA"/>
</dbReference>
<accession>A0AAV0CWS4</accession>
<evidence type="ECO:0000256" key="2">
    <source>
        <dbReference type="SAM" id="Phobius"/>
    </source>
</evidence>
<keyword evidence="2" id="KW-0472">Membrane</keyword>
<dbReference type="AlphaFoldDB" id="A0AAV0CWS4"/>
<comment type="caution">
    <text evidence="4">The sequence shown here is derived from an EMBL/GenBank/DDBJ whole genome shotgun (WGS) entry which is preliminary data.</text>
</comment>
<evidence type="ECO:0000313" key="4">
    <source>
        <dbReference type="EMBL" id="CAH9087309.1"/>
    </source>
</evidence>
<dbReference type="Proteomes" id="UP001152523">
    <property type="component" value="Unassembled WGS sequence"/>
</dbReference>
<sequence>MKQPSSYFSFFAPSLFLCLLCIAALFFSFFLLKSSPSSPQNNSRTNQEPLFSPFCNVSHGRWIYDPTFKSPRYDNTCKDGIALGGNNTMRYNLPQFNALQFLDRFRNTNIGFISDSLNRNIKHVCLLVLYFKRSVW</sequence>
<feature type="domain" description="Trichome birefringence-like C-terminal" evidence="3">
    <location>
        <begin position="93"/>
        <end position="127"/>
    </location>
</feature>
<keyword evidence="2" id="KW-0812">Transmembrane</keyword>
<dbReference type="Pfam" id="PF13839">
    <property type="entry name" value="PC-Esterase"/>
    <property type="match status" value="1"/>
</dbReference>
<gene>
    <name evidence="4" type="ORF">CEPIT_LOCUS10100</name>
</gene>
<comment type="similarity">
    <text evidence="1">Belongs to the PC-esterase family. TBL subfamily.</text>
</comment>
<evidence type="ECO:0000313" key="5">
    <source>
        <dbReference type="Proteomes" id="UP001152523"/>
    </source>
</evidence>
<evidence type="ECO:0000259" key="3">
    <source>
        <dbReference type="Pfam" id="PF13839"/>
    </source>
</evidence>
<reference evidence="4" key="1">
    <citation type="submission" date="2022-07" db="EMBL/GenBank/DDBJ databases">
        <authorList>
            <person name="Macas J."/>
            <person name="Novak P."/>
            <person name="Neumann P."/>
        </authorList>
    </citation>
    <scope>NUCLEOTIDE SEQUENCE</scope>
</reference>
<evidence type="ECO:0000256" key="1">
    <source>
        <dbReference type="ARBA" id="ARBA00007727"/>
    </source>
</evidence>
<feature type="transmembrane region" description="Helical" evidence="2">
    <location>
        <begin position="6"/>
        <end position="32"/>
    </location>
</feature>